<keyword evidence="2" id="KW-1185">Reference proteome</keyword>
<name>I0L1Z1_9ACTN</name>
<gene>
    <name evidence="1" type="ORF">MILUP08_42769</name>
</gene>
<organism evidence="1 2">
    <name type="scientific">Micromonospora lupini str. Lupac 08</name>
    <dbReference type="NCBI Taxonomy" id="1150864"/>
    <lineage>
        <taxon>Bacteria</taxon>
        <taxon>Bacillati</taxon>
        <taxon>Actinomycetota</taxon>
        <taxon>Actinomycetes</taxon>
        <taxon>Micromonosporales</taxon>
        <taxon>Micromonosporaceae</taxon>
        <taxon>Micromonospora</taxon>
    </lineage>
</organism>
<protein>
    <submittedName>
        <fullName evidence="1">Uncharacterized protein</fullName>
    </submittedName>
</protein>
<evidence type="ECO:0000313" key="1">
    <source>
        <dbReference type="EMBL" id="CCH17838.1"/>
    </source>
</evidence>
<comment type="caution">
    <text evidence="1">The sequence shown here is derived from an EMBL/GenBank/DDBJ whole genome shotgun (WGS) entry which is preliminary data.</text>
</comment>
<sequence length="262" mass="27987">MASGTYHVLAGAASVLVHSCGSAFASLIRRTGRKHELPLVMEAAQSQLVGTTHSAFRSRSRQPLHAGSARAEMLRVLEGGDISQSPRALLSLIRQPDEEIAPEVVGEVALHAGGVRSGTVEFRDDLPPGSARHFLGKRCHLLGWRRVRFAVFGHCGRRRSGKPVRDVDPGEVGRGFLVAAGLLQAPRTMLCPDQFAFEALPSLVTDQMVLVDVVEPTVHTMRAAAALGSEAAVASRCLATRIVSAGVHVAATSLIRLTRLRC</sequence>
<evidence type="ECO:0000313" key="2">
    <source>
        <dbReference type="Proteomes" id="UP000003448"/>
    </source>
</evidence>
<dbReference type="Proteomes" id="UP000003448">
    <property type="component" value="Unassembled WGS sequence"/>
</dbReference>
<reference evidence="2" key="1">
    <citation type="journal article" date="2012" name="J. Bacteriol.">
        <title>Genome Sequence of Micromonospora lupini Lupac 08, Isolated from Root Nodules of Lupinus angustifolius.</title>
        <authorList>
            <person name="Alonso-Vega P."/>
            <person name="Normand P."/>
            <person name="Bacigalupe R."/>
            <person name="Pujic P."/>
            <person name="Lajus A."/>
            <person name="Vallenet D."/>
            <person name="Carro L."/>
            <person name="Coll P."/>
            <person name="Trujillo M.E."/>
        </authorList>
    </citation>
    <scope>NUCLEOTIDE SEQUENCE [LARGE SCALE GENOMIC DNA]</scope>
    <source>
        <strain evidence="2">Lupac 08</strain>
    </source>
</reference>
<dbReference type="AlphaFoldDB" id="I0L1Z1"/>
<accession>I0L1Z1</accession>
<proteinExistence type="predicted"/>
<dbReference type="EMBL" id="CAIE01000022">
    <property type="protein sequence ID" value="CCH17838.1"/>
    <property type="molecule type" value="Genomic_DNA"/>
</dbReference>